<name>A0ABW4N1F7_9CAUL</name>
<gene>
    <name evidence="4" type="ORF">ACFSC0_11180</name>
</gene>
<dbReference type="Gene3D" id="3.40.50.1820">
    <property type="entry name" value="alpha/beta hydrolase"/>
    <property type="match status" value="1"/>
</dbReference>
<evidence type="ECO:0000259" key="3">
    <source>
        <dbReference type="Pfam" id="PF00326"/>
    </source>
</evidence>
<feature type="chain" id="PRO_5047226910" evidence="2">
    <location>
        <begin position="20"/>
        <end position="338"/>
    </location>
</feature>
<keyword evidence="1 4" id="KW-0378">Hydrolase</keyword>
<dbReference type="EMBL" id="JBHUEY010000001">
    <property type="protein sequence ID" value="MFD1783957.1"/>
    <property type="molecule type" value="Genomic_DNA"/>
</dbReference>
<accession>A0ABW4N1F7</accession>
<evidence type="ECO:0000313" key="5">
    <source>
        <dbReference type="Proteomes" id="UP001597237"/>
    </source>
</evidence>
<keyword evidence="5" id="KW-1185">Reference proteome</keyword>
<dbReference type="PANTHER" id="PTHR42776">
    <property type="entry name" value="SERINE PEPTIDASE S9 FAMILY MEMBER"/>
    <property type="match status" value="1"/>
</dbReference>
<dbReference type="EC" id="3.4.-.-" evidence="4"/>
<reference evidence="5" key="1">
    <citation type="journal article" date="2019" name="Int. J. Syst. Evol. Microbiol.">
        <title>The Global Catalogue of Microorganisms (GCM) 10K type strain sequencing project: providing services to taxonomists for standard genome sequencing and annotation.</title>
        <authorList>
            <consortium name="The Broad Institute Genomics Platform"/>
            <consortium name="The Broad Institute Genome Sequencing Center for Infectious Disease"/>
            <person name="Wu L."/>
            <person name="Ma J."/>
        </authorList>
    </citation>
    <scope>NUCLEOTIDE SEQUENCE [LARGE SCALE GENOMIC DNA]</scope>
    <source>
        <strain evidence="5">DFY28</strain>
    </source>
</reference>
<dbReference type="InterPro" id="IPR001375">
    <property type="entry name" value="Peptidase_S9_cat"/>
</dbReference>
<protein>
    <submittedName>
        <fullName evidence="4">Alpha/beta hydrolase family protein</fullName>
        <ecNumber evidence="4">3.4.-.-</ecNumber>
    </submittedName>
</protein>
<dbReference type="RefSeq" id="WP_377282854.1">
    <property type="nucleotide sequence ID" value="NZ_JBHRSI010000008.1"/>
</dbReference>
<comment type="caution">
    <text evidence="4">The sequence shown here is derived from an EMBL/GenBank/DDBJ whole genome shotgun (WGS) entry which is preliminary data.</text>
</comment>
<dbReference type="Proteomes" id="UP001597237">
    <property type="component" value="Unassembled WGS sequence"/>
</dbReference>
<dbReference type="Pfam" id="PF00326">
    <property type="entry name" value="Peptidase_S9"/>
    <property type="match status" value="1"/>
</dbReference>
<feature type="signal peptide" evidence="2">
    <location>
        <begin position="1"/>
        <end position="19"/>
    </location>
</feature>
<sequence length="338" mass="37420">MRAIIVVMAAVALASAAQARPADGRLIEGRPCPPQSESYDAWVAARLKDYEDEAALGRQAGVPQPPVDTYRKALITRAEYEAGLGRPAACEKVFYGSDGLKVAAYIWRPADMQPGRRLPAVVALRGGNRDFGKFGPDSQRRMAALTGAGFVVIGVQYRGADGGEGQDEFGGADVHDVLNAIKLARSLPEVDPRNVFMWGRSRGGMMAYLAARDGADVNAFVAESALADVLSEAERRPELPQRVWSQLMPDWNPAPEVAMRRRSPIEFADKVDLPPVLLLHGTADWRAHPDNTLQMASRLQSRGRPYEVHVFANDTHALDLNWRERDRLVIDWFRRHMR</sequence>
<dbReference type="SUPFAM" id="SSF53474">
    <property type="entry name" value="alpha/beta-Hydrolases"/>
    <property type="match status" value="1"/>
</dbReference>
<dbReference type="InterPro" id="IPR029058">
    <property type="entry name" value="AB_hydrolase_fold"/>
</dbReference>
<organism evidence="4 5">
    <name type="scientific">Phenylobacterium terrae</name>
    <dbReference type="NCBI Taxonomy" id="2665495"/>
    <lineage>
        <taxon>Bacteria</taxon>
        <taxon>Pseudomonadati</taxon>
        <taxon>Pseudomonadota</taxon>
        <taxon>Alphaproteobacteria</taxon>
        <taxon>Caulobacterales</taxon>
        <taxon>Caulobacteraceae</taxon>
        <taxon>Phenylobacterium</taxon>
    </lineage>
</organism>
<dbReference type="PANTHER" id="PTHR42776:SF4">
    <property type="entry name" value="ACYLAMINO-ACID-RELEASING ENZYME"/>
    <property type="match status" value="1"/>
</dbReference>
<evidence type="ECO:0000256" key="1">
    <source>
        <dbReference type="ARBA" id="ARBA00022801"/>
    </source>
</evidence>
<proteinExistence type="predicted"/>
<dbReference type="GO" id="GO:0016787">
    <property type="term" value="F:hydrolase activity"/>
    <property type="evidence" value="ECO:0007669"/>
    <property type="project" value="UniProtKB-KW"/>
</dbReference>
<evidence type="ECO:0000256" key="2">
    <source>
        <dbReference type="SAM" id="SignalP"/>
    </source>
</evidence>
<keyword evidence="2" id="KW-0732">Signal</keyword>
<evidence type="ECO:0000313" key="4">
    <source>
        <dbReference type="EMBL" id="MFD1783957.1"/>
    </source>
</evidence>
<feature type="domain" description="Peptidase S9 prolyl oligopeptidase catalytic" evidence="3">
    <location>
        <begin position="140"/>
        <end position="337"/>
    </location>
</feature>